<sequence length="157" mass="18332">MVVKWTLQRAIIEVSLLEEKQDNLRKQISSFVIPVPFNSKDTPNPVMRKKQKKVLDQFLVVSRNILEIKKAINKANQKHGIIDMIQQNKILRDNSNFLRFVLRSEKINVEHMGIISYQTLIQEEIEKVLRDNDEKIANNTKAIELKNSKVNITINIK</sequence>
<accession>A0A449A208</accession>
<proteinExistence type="predicted"/>
<reference evidence="1 2" key="1">
    <citation type="submission" date="2019-01" db="EMBL/GenBank/DDBJ databases">
        <authorList>
            <consortium name="Pathogen Informatics"/>
        </authorList>
    </citation>
    <scope>NUCLEOTIDE SEQUENCE [LARGE SCALE GENOMIC DNA]</scope>
    <source>
        <strain evidence="1 2">NCTC10183</strain>
    </source>
</reference>
<organism evidence="1 2">
    <name type="scientific">Mycoplasmopsis gallinacea</name>
    <dbReference type="NCBI Taxonomy" id="29556"/>
    <lineage>
        <taxon>Bacteria</taxon>
        <taxon>Bacillati</taxon>
        <taxon>Mycoplasmatota</taxon>
        <taxon>Mycoplasmoidales</taxon>
        <taxon>Metamycoplasmataceae</taxon>
        <taxon>Mycoplasmopsis</taxon>
    </lineage>
</organism>
<dbReference type="AlphaFoldDB" id="A0A449A208"/>
<gene>
    <name evidence="1" type="ORF">NCTC10183_00014</name>
</gene>
<keyword evidence="2" id="KW-1185">Reference proteome</keyword>
<dbReference type="EMBL" id="LR214950">
    <property type="protein sequence ID" value="VEU58259.1"/>
    <property type="molecule type" value="Genomic_DNA"/>
</dbReference>
<protein>
    <submittedName>
        <fullName evidence="1">Uncharacterized protein</fullName>
    </submittedName>
</protein>
<dbReference type="RefSeq" id="WP_129619954.1">
    <property type="nucleotide sequence ID" value="NZ_LR214950.1"/>
</dbReference>
<dbReference type="Proteomes" id="UP000290568">
    <property type="component" value="Chromosome"/>
</dbReference>
<name>A0A449A208_9BACT</name>
<evidence type="ECO:0000313" key="1">
    <source>
        <dbReference type="EMBL" id="VEU58259.1"/>
    </source>
</evidence>
<evidence type="ECO:0000313" key="2">
    <source>
        <dbReference type="Proteomes" id="UP000290568"/>
    </source>
</evidence>